<organism evidence="3 4">
    <name type="scientific">Coptis chinensis</name>
    <dbReference type="NCBI Taxonomy" id="261450"/>
    <lineage>
        <taxon>Eukaryota</taxon>
        <taxon>Viridiplantae</taxon>
        <taxon>Streptophyta</taxon>
        <taxon>Embryophyta</taxon>
        <taxon>Tracheophyta</taxon>
        <taxon>Spermatophyta</taxon>
        <taxon>Magnoliopsida</taxon>
        <taxon>Ranunculales</taxon>
        <taxon>Ranunculaceae</taxon>
        <taxon>Coptidoideae</taxon>
        <taxon>Coptis</taxon>
    </lineage>
</organism>
<name>A0A835H0G5_9MAGN</name>
<accession>A0A835H0G5</accession>
<keyword evidence="4" id="KW-1185">Reference proteome</keyword>
<dbReference type="OrthoDB" id="343875at2759"/>
<keyword evidence="1" id="KW-0677">Repeat</keyword>
<reference evidence="3 4" key="1">
    <citation type="submission" date="2020-10" db="EMBL/GenBank/DDBJ databases">
        <title>The Coptis chinensis genome and diversification of protoberbering-type alkaloids.</title>
        <authorList>
            <person name="Wang B."/>
            <person name="Shu S."/>
            <person name="Song C."/>
            <person name="Liu Y."/>
        </authorList>
    </citation>
    <scope>NUCLEOTIDE SEQUENCE [LARGE SCALE GENOMIC DNA]</scope>
    <source>
        <strain evidence="3">HL-2020</strain>
        <tissue evidence="3">Leaf</tissue>
    </source>
</reference>
<dbReference type="AlphaFoldDB" id="A0A835H0G5"/>
<dbReference type="GO" id="GO:0006368">
    <property type="term" value="P:transcription elongation by RNA polymerase II"/>
    <property type="evidence" value="ECO:0007669"/>
    <property type="project" value="TreeGrafter"/>
</dbReference>
<dbReference type="InterPro" id="IPR031101">
    <property type="entry name" value="Ctr9"/>
</dbReference>
<evidence type="ECO:0000313" key="4">
    <source>
        <dbReference type="Proteomes" id="UP000631114"/>
    </source>
</evidence>
<proteinExistence type="predicted"/>
<evidence type="ECO:0000313" key="3">
    <source>
        <dbReference type="EMBL" id="KAF9589517.1"/>
    </source>
</evidence>
<dbReference type="Proteomes" id="UP000631114">
    <property type="component" value="Unassembled WGS sequence"/>
</dbReference>
<dbReference type="GO" id="GO:0016593">
    <property type="term" value="C:Cdc73/Paf1 complex"/>
    <property type="evidence" value="ECO:0007669"/>
    <property type="project" value="TreeGrafter"/>
</dbReference>
<dbReference type="GO" id="GO:0006355">
    <property type="term" value="P:regulation of DNA-templated transcription"/>
    <property type="evidence" value="ECO:0007669"/>
    <property type="project" value="InterPro"/>
</dbReference>
<feature type="non-terminal residue" evidence="3">
    <location>
        <position position="119"/>
    </location>
</feature>
<comment type="caution">
    <text evidence="3">The sequence shown here is derived from an EMBL/GenBank/DDBJ whole genome shotgun (WGS) entry which is preliminary data.</text>
</comment>
<keyword evidence="2" id="KW-0802">TPR repeat</keyword>
<dbReference type="GO" id="GO:0000993">
    <property type="term" value="F:RNA polymerase II complex binding"/>
    <property type="evidence" value="ECO:0007669"/>
    <property type="project" value="TreeGrafter"/>
</dbReference>
<dbReference type="PANTHER" id="PTHR14027">
    <property type="entry name" value="RNA POLYMERASE-ASSOCIATED PROTEIN CTR9"/>
    <property type="match status" value="1"/>
</dbReference>
<gene>
    <name evidence="3" type="ORF">IFM89_025235</name>
</gene>
<dbReference type="PANTHER" id="PTHR14027:SF2">
    <property type="entry name" value="RNA POLYMERASE-ASSOCIATED PROTEIN CTR9 HOMOLOG"/>
    <property type="match status" value="1"/>
</dbReference>
<sequence>MKLATSSGLGQQVQEVGTRVVYFPQGHSEQVATSTNKEIDGSIPNYPNASRIDLRQLHNVTMHVLVQHPANLYADNGTAMVLAEKGQFDVSKDIFMQVQEAASGSIFVQMPDVWINLAH</sequence>
<protein>
    <submittedName>
        <fullName evidence="3">Uncharacterized protein</fullName>
    </submittedName>
</protein>
<evidence type="ECO:0000256" key="1">
    <source>
        <dbReference type="ARBA" id="ARBA00022737"/>
    </source>
</evidence>
<dbReference type="EMBL" id="JADFTS010000009">
    <property type="protein sequence ID" value="KAF9589517.1"/>
    <property type="molecule type" value="Genomic_DNA"/>
</dbReference>
<evidence type="ECO:0000256" key="2">
    <source>
        <dbReference type="ARBA" id="ARBA00022803"/>
    </source>
</evidence>